<keyword evidence="16" id="KW-1185">Reference proteome</keyword>
<comment type="function">
    <text evidence="2">Catalyzes the methylthiolation of N6-threonylcarbamoyladenosine (t(6)A), leading to the formation of 2-methylthio-N6-threonylcarbamoyladenosine (ms(2)t(6)A) at position 37 in tRNAs that read codons beginning with adenine.</text>
</comment>
<dbReference type="InterPro" id="IPR006467">
    <property type="entry name" value="MiaB-like_bact"/>
</dbReference>
<feature type="domain" description="TRAM" evidence="12">
    <location>
        <begin position="371"/>
        <end position="433"/>
    </location>
</feature>
<dbReference type="InterPro" id="IPR038135">
    <property type="entry name" value="Methylthiotransferase_N_sf"/>
</dbReference>
<feature type="domain" description="MTTase N-terminal" evidence="13">
    <location>
        <begin position="1"/>
        <end position="113"/>
    </location>
</feature>
<dbReference type="SUPFAM" id="SSF102114">
    <property type="entry name" value="Radical SAM enzymes"/>
    <property type="match status" value="1"/>
</dbReference>
<dbReference type="PROSITE" id="PS51449">
    <property type="entry name" value="MTTASE_N"/>
    <property type="match status" value="1"/>
</dbReference>
<dbReference type="Gene3D" id="3.80.30.20">
    <property type="entry name" value="tm_1862 like domain"/>
    <property type="match status" value="1"/>
</dbReference>
<evidence type="ECO:0000313" key="15">
    <source>
        <dbReference type="EMBL" id="MBD8048821.1"/>
    </source>
</evidence>
<keyword evidence="9" id="KW-0411">Iron-sulfur</keyword>
<dbReference type="SFLD" id="SFLDF00295">
    <property type="entry name" value="threonylcarbamoyladenosine_tRN"/>
    <property type="match status" value="1"/>
</dbReference>
<dbReference type="SFLD" id="SFLDG01061">
    <property type="entry name" value="methylthiotransferase"/>
    <property type="match status" value="1"/>
</dbReference>
<evidence type="ECO:0000256" key="10">
    <source>
        <dbReference type="ARBA" id="ARBA00031213"/>
    </source>
</evidence>
<dbReference type="EMBL" id="JACSQB010000179">
    <property type="protein sequence ID" value="MBD8048821.1"/>
    <property type="molecule type" value="Genomic_DNA"/>
</dbReference>
<evidence type="ECO:0000256" key="2">
    <source>
        <dbReference type="ARBA" id="ARBA00002399"/>
    </source>
</evidence>
<dbReference type="SMART" id="SM00729">
    <property type="entry name" value="Elp3"/>
    <property type="match status" value="1"/>
</dbReference>
<name>A0ABR8YY24_9CLOT</name>
<sequence>MRVAFSTLGCRVNVYESEAMTEKFIKDGYEVTNFDEFSDVYVINTCTVTNMGDKKSRQMISRARRKNPDAIIAVVGCYSQIASDEISKIEGVDVVLGTRNKGDIVYYVNRAREEKRQFVEVNDVLRNRNFEELDIEEFQDKTRAFLKIQDGCNKFCSYCLIPFARGAVCSKDPEKLLKEVHELSQNGFKEIILSGVHTASYGVDLEGDWSLVKVLEEINKVEGIERIRIGSIDPTFFSEGVIEKIAGLEKMCPHFHLSLQSGCDATLKRMNRHYTTEDYRTVVENLRKHISDVSITTDIIAGFPGESEKDFEEAYKFLSEIELSKMHIFKYSPRKGTKAAEMMLQVDGNIKEKRSEALIALSDKLENQFMSKFIGRTMKVLYEEESKELSNHYVGYTPNYIKVIAKSDENLQGKIVETKLEKVEDAYILGAIK</sequence>
<reference evidence="15 16" key="1">
    <citation type="submission" date="2020-08" db="EMBL/GenBank/DDBJ databases">
        <title>A Genomic Blueprint of the Chicken Gut Microbiome.</title>
        <authorList>
            <person name="Gilroy R."/>
            <person name="Ravi A."/>
            <person name="Getino M."/>
            <person name="Pursley I."/>
            <person name="Horton D.L."/>
            <person name="Alikhan N.-F."/>
            <person name="Baker D."/>
            <person name="Gharbi K."/>
            <person name="Hall N."/>
            <person name="Watson M."/>
            <person name="Adriaenssens E.M."/>
            <person name="Foster-Nyarko E."/>
            <person name="Jarju S."/>
            <person name="Secka A."/>
            <person name="Antonio M."/>
            <person name="Oren A."/>
            <person name="Chaudhuri R."/>
            <person name="La Ragione R.M."/>
            <person name="Hildebrand F."/>
            <person name="Pallen M.J."/>
        </authorList>
    </citation>
    <scope>NUCLEOTIDE SEQUENCE [LARGE SCALE GENOMIC DNA]</scope>
    <source>
        <strain evidence="15 16">N37</strain>
    </source>
</reference>
<protein>
    <recommendedName>
        <fullName evidence="3">tRNA (N(6)-L-threonylcarbamoyladenosine(37)-C(2))-methylthiotransferase</fullName>
        <ecNumber evidence="3">2.8.4.5</ecNumber>
    </recommendedName>
    <alternativeName>
        <fullName evidence="10">tRNA-t(6)A37 methylthiotransferase</fullName>
    </alternativeName>
</protein>
<organism evidence="15 16">
    <name type="scientific">Clostridium faecium</name>
    <dbReference type="NCBI Taxonomy" id="2762223"/>
    <lineage>
        <taxon>Bacteria</taxon>
        <taxon>Bacillati</taxon>
        <taxon>Bacillota</taxon>
        <taxon>Clostridia</taxon>
        <taxon>Eubacteriales</taxon>
        <taxon>Clostridiaceae</taxon>
        <taxon>Clostridium</taxon>
    </lineage>
</organism>
<comment type="cofactor">
    <cofactor evidence="1">
        <name>[4Fe-4S] cluster</name>
        <dbReference type="ChEBI" id="CHEBI:49883"/>
    </cofactor>
</comment>
<evidence type="ECO:0000259" key="12">
    <source>
        <dbReference type="PROSITE" id="PS50926"/>
    </source>
</evidence>
<keyword evidence="4" id="KW-0004">4Fe-4S</keyword>
<comment type="catalytic activity">
    <reaction evidence="11">
        <text>N(6)-L-threonylcarbamoyladenosine(37) in tRNA + (sulfur carrier)-SH + AH2 + 2 S-adenosyl-L-methionine = 2-methylsulfanyl-N(6)-L-threonylcarbamoyladenosine(37) in tRNA + (sulfur carrier)-H + 5'-deoxyadenosine + L-methionine + A + S-adenosyl-L-homocysteine + 2 H(+)</text>
        <dbReference type="Rhea" id="RHEA:37075"/>
        <dbReference type="Rhea" id="RHEA-COMP:10163"/>
        <dbReference type="Rhea" id="RHEA-COMP:11092"/>
        <dbReference type="Rhea" id="RHEA-COMP:14737"/>
        <dbReference type="Rhea" id="RHEA-COMP:14739"/>
        <dbReference type="ChEBI" id="CHEBI:13193"/>
        <dbReference type="ChEBI" id="CHEBI:15378"/>
        <dbReference type="ChEBI" id="CHEBI:17319"/>
        <dbReference type="ChEBI" id="CHEBI:17499"/>
        <dbReference type="ChEBI" id="CHEBI:29917"/>
        <dbReference type="ChEBI" id="CHEBI:57844"/>
        <dbReference type="ChEBI" id="CHEBI:57856"/>
        <dbReference type="ChEBI" id="CHEBI:59789"/>
        <dbReference type="ChEBI" id="CHEBI:64428"/>
        <dbReference type="ChEBI" id="CHEBI:74418"/>
        <dbReference type="ChEBI" id="CHEBI:74420"/>
        <dbReference type="EC" id="2.8.4.5"/>
    </reaction>
</comment>
<evidence type="ECO:0000256" key="11">
    <source>
        <dbReference type="ARBA" id="ARBA00051661"/>
    </source>
</evidence>
<keyword evidence="5" id="KW-0808">Transferase</keyword>
<dbReference type="PROSITE" id="PS01278">
    <property type="entry name" value="MTTASE_RADICAL"/>
    <property type="match status" value="1"/>
</dbReference>
<dbReference type="CDD" id="cd01335">
    <property type="entry name" value="Radical_SAM"/>
    <property type="match status" value="1"/>
</dbReference>
<dbReference type="InterPro" id="IPR007197">
    <property type="entry name" value="rSAM"/>
</dbReference>
<dbReference type="InterPro" id="IPR020612">
    <property type="entry name" value="Methylthiotransferase_CS"/>
</dbReference>
<evidence type="ECO:0000313" key="16">
    <source>
        <dbReference type="Proteomes" id="UP000627166"/>
    </source>
</evidence>
<feature type="domain" description="Radical SAM core" evidence="14">
    <location>
        <begin position="138"/>
        <end position="368"/>
    </location>
</feature>
<dbReference type="InterPro" id="IPR002792">
    <property type="entry name" value="TRAM_dom"/>
</dbReference>
<dbReference type="RefSeq" id="WP_191741751.1">
    <property type="nucleotide sequence ID" value="NZ_JACSQB010000179.1"/>
</dbReference>
<dbReference type="Gene3D" id="3.40.50.12160">
    <property type="entry name" value="Methylthiotransferase, N-terminal domain"/>
    <property type="match status" value="1"/>
</dbReference>
<dbReference type="InterPro" id="IPR005839">
    <property type="entry name" value="Methylthiotransferase"/>
</dbReference>
<evidence type="ECO:0000256" key="9">
    <source>
        <dbReference type="ARBA" id="ARBA00023014"/>
    </source>
</evidence>
<evidence type="ECO:0000259" key="13">
    <source>
        <dbReference type="PROSITE" id="PS51449"/>
    </source>
</evidence>
<dbReference type="NCBIfam" id="TIGR01579">
    <property type="entry name" value="MiaB-like-C"/>
    <property type="match status" value="1"/>
</dbReference>
<dbReference type="PROSITE" id="PS50926">
    <property type="entry name" value="TRAM"/>
    <property type="match status" value="1"/>
</dbReference>
<dbReference type="InterPro" id="IPR013848">
    <property type="entry name" value="Methylthiotransferase_N"/>
</dbReference>
<dbReference type="NCBIfam" id="TIGR00089">
    <property type="entry name" value="MiaB/RimO family radical SAM methylthiotransferase"/>
    <property type="match status" value="1"/>
</dbReference>
<dbReference type="InterPro" id="IPR058240">
    <property type="entry name" value="rSAM_sf"/>
</dbReference>
<evidence type="ECO:0000256" key="1">
    <source>
        <dbReference type="ARBA" id="ARBA00001966"/>
    </source>
</evidence>
<evidence type="ECO:0000259" key="14">
    <source>
        <dbReference type="PROSITE" id="PS51918"/>
    </source>
</evidence>
<dbReference type="InterPro" id="IPR034557">
    <property type="entry name" value="ThrcA_tRNA_MEthiotransferase"/>
</dbReference>
<evidence type="ECO:0000256" key="7">
    <source>
        <dbReference type="ARBA" id="ARBA00022723"/>
    </source>
</evidence>
<dbReference type="SFLD" id="SFLDS00029">
    <property type="entry name" value="Radical_SAM"/>
    <property type="match status" value="1"/>
</dbReference>
<dbReference type="Proteomes" id="UP000627166">
    <property type="component" value="Unassembled WGS sequence"/>
</dbReference>
<dbReference type="SFLD" id="SFLDG01082">
    <property type="entry name" value="B12-binding_domain_containing"/>
    <property type="match status" value="1"/>
</dbReference>
<dbReference type="Pfam" id="PF04055">
    <property type="entry name" value="Radical_SAM"/>
    <property type="match status" value="1"/>
</dbReference>
<dbReference type="PROSITE" id="PS51918">
    <property type="entry name" value="RADICAL_SAM"/>
    <property type="match status" value="1"/>
</dbReference>
<gene>
    <name evidence="15" type="primary">mtaB</name>
    <name evidence="15" type="ORF">H9637_17620</name>
</gene>
<evidence type="ECO:0000256" key="3">
    <source>
        <dbReference type="ARBA" id="ARBA00013273"/>
    </source>
</evidence>
<comment type="caution">
    <text evidence="15">The sequence shown here is derived from an EMBL/GenBank/DDBJ whole genome shotgun (WGS) entry which is preliminary data.</text>
</comment>
<keyword evidence="6" id="KW-0949">S-adenosyl-L-methionine</keyword>
<dbReference type="EC" id="2.8.4.5" evidence="3"/>
<keyword evidence="8" id="KW-0408">Iron</keyword>
<dbReference type="PANTHER" id="PTHR11918:SF45">
    <property type="entry name" value="THREONYLCARBAMOYLADENOSINE TRNA METHYLTHIOTRANSFERASE"/>
    <property type="match status" value="1"/>
</dbReference>
<evidence type="ECO:0000256" key="4">
    <source>
        <dbReference type="ARBA" id="ARBA00022485"/>
    </source>
</evidence>
<dbReference type="InterPro" id="IPR023404">
    <property type="entry name" value="rSAM_horseshoe"/>
</dbReference>
<proteinExistence type="predicted"/>
<dbReference type="PANTHER" id="PTHR11918">
    <property type="entry name" value="RADICAL SAM PROTEINS"/>
    <property type="match status" value="1"/>
</dbReference>
<evidence type="ECO:0000256" key="6">
    <source>
        <dbReference type="ARBA" id="ARBA00022691"/>
    </source>
</evidence>
<keyword evidence="7" id="KW-0479">Metal-binding</keyword>
<dbReference type="InterPro" id="IPR006638">
    <property type="entry name" value="Elp3/MiaA/NifB-like_rSAM"/>
</dbReference>
<evidence type="ECO:0000256" key="8">
    <source>
        <dbReference type="ARBA" id="ARBA00023004"/>
    </source>
</evidence>
<accession>A0ABR8YY24</accession>
<dbReference type="Pfam" id="PF00919">
    <property type="entry name" value="UPF0004"/>
    <property type="match status" value="1"/>
</dbReference>
<evidence type="ECO:0000256" key="5">
    <source>
        <dbReference type="ARBA" id="ARBA00022679"/>
    </source>
</evidence>